<dbReference type="EMBL" id="BAAANQ010000006">
    <property type="protein sequence ID" value="GAA2055794.1"/>
    <property type="molecule type" value="Genomic_DNA"/>
</dbReference>
<protein>
    <submittedName>
        <fullName evidence="1">Uncharacterized protein</fullName>
    </submittedName>
</protein>
<keyword evidence="2" id="KW-1185">Reference proteome</keyword>
<comment type="caution">
    <text evidence="1">The sequence shown here is derived from an EMBL/GenBank/DDBJ whole genome shotgun (WGS) entry which is preliminary data.</text>
</comment>
<organism evidence="1 2">
    <name type="scientific">Streptomyces cheonanensis</name>
    <dbReference type="NCBI Taxonomy" id="312720"/>
    <lineage>
        <taxon>Bacteria</taxon>
        <taxon>Bacillati</taxon>
        <taxon>Actinomycetota</taxon>
        <taxon>Actinomycetes</taxon>
        <taxon>Kitasatosporales</taxon>
        <taxon>Streptomycetaceae</taxon>
        <taxon>Streptomyces</taxon>
    </lineage>
</organism>
<gene>
    <name evidence="1" type="ORF">GCM10009757_33040</name>
</gene>
<sequence>MPRGTLMSERVSIVAADGRGRREVLGIALSSTGPPFRIEVTRRSGSSGYEGNAYFICLAKLQRDMYEEGLLLCCQGSRPDITSSSMLKASGGREMYVFDPGTRELTGELVDIFAPAPYEAVATPDEQRAAFFTFSGLKDRGWRMPR</sequence>
<evidence type="ECO:0000313" key="2">
    <source>
        <dbReference type="Proteomes" id="UP001403094"/>
    </source>
</evidence>
<name>A0ABN2V9F7_9ACTN</name>
<proteinExistence type="predicted"/>
<accession>A0ABN2V9F7</accession>
<reference evidence="1 2" key="1">
    <citation type="journal article" date="2019" name="Int. J. Syst. Evol. Microbiol.">
        <title>The Global Catalogue of Microorganisms (GCM) 10K type strain sequencing project: providing services to taxonomists for standard genome sequencing and annotation.</title>
        <authorList>
            <consortium name="The Broad Institute Genomics Platform"/>
            <consortium name="The Broad Institute Genome Sequencing Center for Infectious Disease"/>
            <person name="Wu L."/>
            <person name="Ma J."/>
        </authorList>
    </citation>
    <scope>NUCLEOTIDE SEQUENCE [LARGE SCALE GENOMIC DNA]</scope>
    <source>
        <strain evidence="1 2">JCM 14549</strain>
    </source>
</reference>
<dbReference type="Proteomes" id="UP001403094">
    <property type="component" value="Unassembled WGS sequence"/>
</dbReference>
<evidence type="ECO:0000313" key="1">
    <source>
        <dbReference type="EMBL" id="GAA2055794.1"/>
    </source>
</evidence>